<comment type="caution">
    <text evidence="2">The sequence shown here is derived from an EMBL/GenBank/DDBJ whole genome shotgun (WGS) entry which is preliminary data.</text>
</comment>
<protein>
    <submittedName>
        <fullName evidence="2">Uncharacterized protein</fullName>
    </submittedName>
</protein>
<evidence type="ECO:0000313" key="2">
    <source>
        <dbReference type="EMBL" id="KAK7061184.1"/>
    </source>
</evidence>
<dbReference type="AlphaFoldDB" id="A0AAW0E8Q9"/>
<keyword evidence="3" id="KW-1185">Reference proteome</keyword>
<feature type="compositionally biased region" description="Basic and acidic residues" evidence="1">
    <location>
        <begin position="1"/>
        <end position="18"/>
    </location>
</feature>
<feature type="compositionally biased region" description="Basic residues" evidence="1">
    <location>
        <begin position="19"/>
        <end position="30"/>
    </location>
</feature>
<organism evidence="2 3">
    <name type="scientific">Favolaschia claudopus</name>
    <dbReference type="NCBI Taxonomy" id="2862362"/>
    <lineage>
        <taxon>Eukaryota</taxon>
        <taxon>Fungi</taxon>
        <taxon>Dikarya</taxon>
        <taxon>Basidiomycota</taxon>
        <taxon>Agaricomycotina</taxon>
        <taxon>Agaricomycetes</taxon>
        <taxon>Agaricomycetidae</taxon>
        <taxon>Agaricales</taxon>
        <taxon>Marasmiineae</taxon>
        <taxon>Mycenaceae</taxon>
        <taxon>Favolaschia</taxon>
    </lineage>
</organism>
<feature type="region of interest" description="Disordered" evidence="1">
    <location>
        <begin position="1"/>
        <end position="83"/>
    </location>
</feature>
<gene>
    <name evidence="2" type="ORF">R3P38DRAFT_3166159</name>
</gene>
<accession>A0AAW0E8Q9</accession>
<dbReference type="EMBL" id="JAWWNJ010000002">
    <property type="protein sequence ID" value="KAK7061184.1"/>
    <property type="molecule type" value="Genomic_DNA"/>
</dbReference>
<evidence type="ECO:0000313" key="3">
    <source>
        <dbReference type="Proteomes" id="UP001362999"/>
    </source>
</evidence>
<feature type="compositionally biased region" description="Polar residues" evidence="1">
    <location>
        <begin position="36"/>
        <end position="49"/>
    </location>
</feature>
<sequence length="108" mass="11582">MHKESMAMEKELQAELKAAKRNKMTQRKSTKPVVVSSLSSGRVKTTQVHTDAGDKSSEPNINDGFATASTAPGESTIDFTAPTGITMDIIQQDGMSEEGPRSIQTKGL</sequence>
<reference evidence="2 3" key="1">
    <citation type="journal article" date="2024" name="J Genomics">
        <title>Draft genome sequencing and assembly of Favolaschia claudopus CIRM-BRFM 2984 isolated from oak limbs.</title>
        <authorList>
            <person name="Navarro D."/>
            <person name="Drula E."/>
            <person name="Chaduli D."/>
            <person name="Cazenave R."/>
            <person name="Ahrendt S."/>
            <person name="Wang J."/>
            <person name="Lipzen A."/>
            <person name="Daum C."/>
            <person name="Barry K."/>
            <person name="Grigoriev I.V."/>
            <person name="Favel A."/>
            <person name="Rosso M.N."/>
            <person name="Martin F."/>
        </authorList>
    </citation>
    <scope>NUCLEOTIDE SEQUENCE [LARGE SCALE GENOMIC DNA]</scope>
    <source>
        <strain evidence="2 3">CIRM-BRFM 2984</strain>
    </source>
</reference>
<name>A0AAW0E8Q9_9AGAR</name>
<proteinExistence type="predicted"/>
<evidence type="ECO:0000256" key="1">
    <source>
        <dbReference type="SAM" id="MobiDB-lite"/>
    </source>
</evidence>
<dbReference type="Proteomes" id="UP001362999">
    <property type="component" value="Unassembled WGS sequence"/>
</dbReference>